<dbReference type="OrthoDB" id="5817083at2759"/>
<name>A0A1E3QLS1_9ASCO</name>
<dbReference type="EMBL" id="KV454434">
    <property type="protein sequence ID" value="ODQ78635.1"/>
    <property type="molecule type" value="Genomic_DNA"/>
</dbReference>
<dbReference type="Pfam" id="PF12906">
    <property type="entry name" value="RINGv"/>
    <property type="match status" value="1"/>
</dbReference>
<feature type="domain" description="RING-CH-type" evidence="9">
    <location>
        <begin position="15"/>
        <end position="82"/>
    </location>
</feature>
<dbReference type="GeneID" id="30148396"/>
<keyword evidence="11" id="KW-1185">Reference proteome</keyword>
<evidence type="ECO:0000256" key="8">
    <source>
        <dbReference type="SAM" id="Phobius"/>
    </source>
</evidence>
<dbReference type="AlphaFoldDB" id="A0A1E3QLS1"/>
<keyword evidence="3" id="KW-0479">Metal-binding</keyword>
<dbReference type="Gene3D" id="3.30.40.10">
    <property type="entry name" value="Zinc/RING finger domain, C3HC4 (zinc finger)"/>
    <property type="match status" value="1"/>
</dbReference>
<keyword evidence="6 8" id="KW-1133">Transmembrane helix</keyword>
<dbReference type="RefSeq" id="XP_018983963.1">
    <property type="nucleotide sequence ID" value="XM_019130543.1"/>
</dbReference>
<proteinExistence type="predicted"/>
<evidence type="ECO:0000256" key="6">
    <source>
        <dbReference type="ARBA" id="ARBA00022989"/>
    </source>
</evidence>
<organism evidence="10 11">
    <name type="scientific">Babjeviella inositovora NRRL Y-12698</name>
    <dbReference type="NCBI Taxonomy" id="984486"/>
    <lineage>
        <taxon>Eukaryota</taxon>
        <taxon>Fungi</taxon>
        <taxon>Dikarya</taxon>
        <taxon>Ascomycota</taxon>
        <taxon>Saccharomycotina</taxon>
        <taxon>Pichiomycetes</taxon>
        <taxon>Serinales incertae sedis</taxon>
        <taxon>Babjeviella</taxon>
    </lineage>
</organism>
<dbReference type="GO" id="GO:0016020">
    <property type="term" value="C:membrane"/>
    <property type="evidence" value="ECO:0007669"/>
    <property type="project" value="UniProtKB-SubCell"/>
</dbReference>
<evidence type="ECO:0000313" key="10">
    <source>
        <dbReference type="EMBL" id="ODQ78635.1"/>
    </source>
</evidence>
<feature type="transmembrane region" description="Helical" evidence="8">
    <location>
        <begin position="175"/>
        <end position="197"/>
    </location>
</feature>
<keyword evidence="4" id="KW-0863">Zinc-finger</keyword>
<evidence type="ECO:0000259" key="9">
    <source>
        <dbReference type="PROSITE" id="PS51292"/>
    </source>
</evidence>
<reference evidence="11" key="1">
    <citation type="submission" date="2016-05" db="EMBL/GenBank/DDBJ databases">
        <title>Comparative genomics of biotechnologically important yeasts.</title>
        <authorList>
            <consortium name="DOE Joint Genome Institute"/>
            <person name="Riley R."/>
            <person name="Haridas S."/>
            <person name="Wolfe K.H."/>
            <person name="Lopes M.R."/>
            <person name="Hittinger C.T."/>
            <person name="Goker M."/>
            <person name="Salamov A."/>
            <person name="Wisecaver J."/>
            <person name="Long T.M."/>
            <person name="Aerts A.L."/>
            <person name="Barry K."/>
            <person name="Choi C."/>
            <person name="Clum A."/>
            <person name="Coughlan A.Y."/>
            <person name="Deshpande S."/>
            <person name="Douglass A.P."/>
            <person name="Hanson S.J."/>
            <person name="Klenk H.-P."/>
            <person name="Labutti K."/>
            <person name="Lapidus A."/>
            <person name="Lindquist E."/>
            <person name="Lipzen A."/>
            <person name="Meier-Kolthoff J.P."/>
            <person name="Ohm R.A."/>
            <person name="Otillar R.P."/>
            <person name="Pangilinan J."/>
            <person name="Peng Y."/>
            <person name="Rokas A."/>
            <person name="Rosa C.A."/>
            <person name="Scheuner C."/>
            <person name="Sibirny A.A."/>
            <person name="Slot J.C."/>
            <person name="Stielow J.B."/>
            <person name="Sun H."/>
            <person name="Kurtzman C.P."/>
            <person name="Blackwell M."/>
            <person name="Grigoriev I.V."/>
            <person name="Jeffries T.W."/>
        </authorList>
    </citation>
    <scope>NUCLEOTIDE SEQUENCE [LARGE SCALE GENOMIC DNA]</scope>
    <source>
        <strain evidence="11">NRRL Y-12698</strain>
    </source>
</reference>
<dbReference type="STRING" id="984486.A0A1E3QLS1"/>
<keyword evidence="2 8" id="KW-0812">Transmembrane</keyword>
<sequence>MSTDSTPIEAHSAQHTDDDHKKCWICLGDENERPPLSVREEDRTFVQPCHCSLQAHRRCLLDWINSTDITSSFDNHVRLPNNAGWGNREFLLNITTSETINRIISGLGGDITIQRRAVSPGPFLSPSHRRSSQWKYVIESHCPQCKEPIFLATKASSFLLAQEALGLLVKQAVRLSLFGTFGASVLTGLGLFAFGFLTASGYRIMDSLAPPSVQLKLLGVSALGVRTLSKAIEKNLVPMRKIFLVTTLPLYVLSLRSYDSGGMGLTQLLREAYPFFYFDSANEILNALVRVNSGDPRNMLLQITIIRRLYDLLFKMTFNRLYYRWVRSVKPCFLADRFDPETLVEMERESEREQEIYQEQEALRIKTPSSEKKSGVVAMLMSVIRALNVFKDGPGAEKRMIRRHRRRREIQACWKTDFSGTFSIFLSQYLTFFTTTIVWPVVGQYLGTKVLSKLAYARELSNRFAVTPDDALWVRNLVGCCVVVVAKDVYNLYVSWKKVKQLRDIEIAQPGSPLYLNCIAQEYTTTE</sequence>
<comment type="subcellular location">
    <subcellularLocation>
        <location evidence="1">Membrane</location>
        <topology evidence="1">Multi-pass membrane protein</topology>
    </subcellularLocation>
</comment>
<dbReference type="PANTHER" id="PTHR46283">
    <property type="entry name" value="E3 UBIQUITIN-PROTEIN LIGASE MARCH5"/>
    <property type="match status" value="1"/>
</dbReference>
<keyword evidence="5" id="KW-0862">Zinc</keyword>
<dbReference type="GO" id="GO:0008270">
    <property type="term" value="F:zinc ion binding"/>
    <property type="evidence" value="ECO:0007669"/>
    <property type="project" value="UniProtKB-KW"/>
</dbReference>
<evidence type="ECO:0000256" key="7">
    <source>
        <dbReference type="ARBA" id="ARBA00023136"/>
    </source>
</evidence>
<accession>A0A1E3QLS1</accession>
<dbReference type="PROSITE" id="PS51292">
    <property type="entry name" value="ZF_RING_CH"/>
    <property type="match status" value="1"/>
</dbReference>
<evidence type="ECO:0000256" key="4">
    <source>
        <dbReference type="ARBA" id="ARBA00022771"/>
    </source>
</evidence>
<evidence type="ECO:0000256" key="1">
    <source>
        <dbReference type="ARBA" id="ARBA00004141"/>
    </source>
</evidence>
<evidence type="ECO:0000313" key="11">
    <source>
        <dbReference type="Proteomes" id="UP000094336"/>
    </source>
</evidence>
<gene>
    <name evidence="10" type="ORF">BABINDRAFT_167838</name>
</gene>
<evidence type="ECO:0000256" key="2">
    <source>
        <dbReference type="ARBA" id="ARBA00022692"/>
    </source>
</evidence>
<evidence type="ECO:0000256" key="3">
    <source>
        <dbReference type="ARBA" id="ARBA00022723"/>
    </source>
</evidence>
<protein>
    <recommendedName>
        <fullName evidence="9">RING-CH-type domain-containing protein</fullName>
    </recommendedName>
</protein>
<dbReference type="Proteomes" id="UP000094336">
    <property type="component" value="Unassembled WGS sequence"/>
</dbReference>
<keyword evidence="7 8" id="KW-0472">Membrane</keyword>
<evidence type="ECO:0000256" key="5">
    <source>
        <dbReference type="ARBA" id="ARBA00022833"/>
    </source>
</evidence>
<dbReference type="InterPro" id="IPR011016">
    <property type="entry name" value="Znf_RING-CH"/>
</dbReference>
<dbReference type="InterPro" id="IPR013083">
    <property type="entry name" value="Znf_RING/FYVE/PHD"/>
</dbReference>